<evidence type="ECO:0000256" key="9">
    <source>
        <dbReference type="SAM" id="SignalP"/>
    </source>
</evidence>
<feature type="signal peptide" evidence="9">
    <location>
        <begin position="1"/>
        <end position="23"/>
    </location>
</feature>
<keyword evidence="8" id="KW-1015">Disulfide bond</keyword>
<dbReference type="PANTHER" id="PTHR47466">
    <property type="match status" value="1"/>
</dbReference>
<keyword evidence="2" id="KW-0645">Protease</keyword>
<dbReference type="SUPFAM" id="SSF49299">
    <property type="entry name" value="PKD domain"/>
    <property type="match status" value="1"/>
</dbReference>
<keyword evidence="12" id="KW-1185">Reference proteome</keyword>
<feature type="chain" id="PRO_5045875385" evidence="9">
    <location>
        <begin position="24"/>
        <end position="722"/>
    </location>
</feature>
<dbReference type="Pfam" id="PF05572">
    <property type="entry name" value="Peptidase_M43"/>
    <property type="match status" value="1"/>
</dbReference>
<evidence type="ECO:0000256" key="6">
    <source>
        <dbReference type="ARBA" id="ARBA00022833"/>
    </source>
</evidence>
<evidence type="ECO:0000313" key="11">
    <source>
        <dbReference type="EMBL" id="MBF9220382.1"/>
    </source>
</evidence>
<dbReference type="Proteomes" id="UP000618931">
    <property type="component" value="Unassembled WGS sequence"/>
</dbReference>
<keyword evidence="5" id="KW-0378">Hydrolase</keyword>
<name>A0ABS0I180_9BACT</name>
<dbReference type="Gene3D" id="2.60.40.10">
    <property type="entry name" value="Immunoglobulins"/>
    <property type="match status" value="1"/>
</dbReference>
<dbReference type="InterPro" id="IPR026444">
    <property type="entry name" value="Secre_tail"/>
</dbReference>
<dbReference type="SMART" id="SM00089">
    <property type="entry name" value="PKD"/>
    <property type="match status" value="1"/>
</dbReference>
<dbReference type="InterPro" id="IPR000601">
    <property type="entry name" value="PKD_dom"/>
</dbReference>
<dbReference type="NCBIfam" id="TIGR04183">
    <property type="entry name" value="Por_Secre_tail"/>
    <property type="match status" value="1"/>
</dbReference>
<dbReference type="SUPFAM" id="SSF55486">
    <property type="entry name" value="Metalloproteases ('zincins'), catalytic domain"/>
    <property type="match status" value="1"/>
</dbReference>
<dbReference type="Gene3D" id="2.60.120.260">
    <property type="entry name" value="Galactose-binding domain-like"/>
    <property type="match status" value="1"/>
</dbReference>
<dbReference type="Gene3D" id="3.40.390.10">
    <property type="entry name" value="Collagenase (Catalytic Domain)"/>
    <property type="match status" value="1"/>
</dbReference>
<dbReference type="InterPro" id="IPR035986">
    <property type="entry name" value="PKD_dom_sf"/>
</dbReference>
<evidence type="ECO:0000256" key="2">
    <source>
        <dbReference type="ARBA" id="ARBA00022670"/>
    </source>
</evidence>
<keyword evidence="7" id="KW-0482">Metalloprotease</keyword>
<sequence length="722" mass="75931">MLKRILLFAFTSSLALASTEASAQSVATPSSNWCGYDAARERYFAEHPGARQAQKDLDQRLNQLAAAQLNKVTYVTDVTIPVVVHVIHANGPENISDQQIASAIEQLNKDYQKLNADTANTIPLFRPIAASIGFQFRLAKKDPNGNCTTGITRHYLPNLLNDDQSGAVQAAVLWDASRYMNIWVVGSIGVASSGGITAGYVNPPNSPTNPRDGFVVRSDFFGTTGTSTFSNSRASTHEIGHYFGLAHPWGSTNNPGTGSCSGTDNVADTPPTDGTQSCNLNYAPCGQIANVQNFMDYSFCFTMFTQGQRDRMRALLAANRTQLVSAANLVATGTNDGFVSPNCAPIAAFSAAPGSSTTTCVNSPVVLRDFSANFTSAGGPVTYSWIMPGGTPNRGTGQTITVSYPTAGIYTVTETVSNSVGSSSATSAIKVEGPTGGVSAPLTESFEDANFPTLFPEPSLSNYTVSGTTSAGVANPSYVWRRQTAATAADGTGYLIVSNRLFPAGTITSLVTPNIVMSGLSGGASLTFARAYALRSATDNVQLRVAFSSDCGATWSTPTVFDAATLSTKGRTPIDGFAPAAASDWQQLTVPIPAQFQNSGAKVRFQLVNGTSQGNHFFFDLLRVSSPLASKDAALASRGISVFPNPLTAETAVRLNLTAPAEVQVRLTDVLGRDVLVLPAKTYGAGQQTLALSPAGRPLRAGVYVVRIALNGETFSSKLTVE</sequence>
<evidence type="ECO:0000256" key="5">
    <source>
        <dbReference type="ARBA" id="ARBA00022801"/>
    </source>
</evidence>
<dbReference type="PANTHER" id="PTHR47466:SF1">
    <property type="entry name" value="METALLOPROTEASE MEP1 (AFU_ORTHOLOGUE AFUA_1G07730)-RELATED"/>
    <property type="match status" value="1"/>
</dbReference>
<dbReference type="RefSeq" id="WP_196291841.1">
    <property type="nucleotide sequence ID" value="NZ_JADQDM010000002.1"/>
</dbReference>
<evidence type="ECO:0000256" key="8">
    <source>
        <dbReference type="ARBA" id="ARBA00023157"/>
    </source>
</evidence>
<comment type="similarity">
    <text evidence="1">Belongs to the peptidase M43B family.</text>
</comment>
<dbReference type="InterPro" id="IPR024079">
    <property type="entry name" value="MetalloPept_cat_dom_sf"/>
</dbReference>
<dbReference type="EMBL" id="JADQDM010000002">
    <property type="protein sequence ID" value="MBF9220382.1"/>
    <property type="molecule type" value="Genomic_DNA"/>
</dbReference>
<keyword evidence="6" id="KW-0862">Zinc</keyword>
<proteinExistence type="inferred from homology"/>
<dbReference type="PROSITE" id="PS50093">
    <property type="entry name" value="PKD"/>
    <property type="match status" value="1"/>
</dbReference>
<evidence type="ECO:0000256" key="3">
    <source>
        <dbReference type="ARBA" id="ARBA00022723"/>
    </source>
</evidence>
<dbReference type="InterPro" id="IPR013783">
    <property type="entry name" value="Ig-like_fold"/>
</dbReference>
<feature type="domain" description="PKD" evidence="10">
    <location>
        <begin position="353"/>
        <end position="438"/>
    </location>
</feature>
<accession>A0ABS0I180</accession>
<gene>
    <name evidence="11" type="ORF">I2H31_04635</name>
</gene>
<evidence type="ECO:0000259" key="10">
    <source>
        <dbReference type="PROSITE" id="PS50093"/>
    </source>
</evidence>
<evidence type="ECO:0000256" key="7">
    <source>
        <dbReference type="ARBA" id="ARBA00023049"/>
    </source>
</evidence>
<keyword evidence="4 9" id="KW-0732">Signal</keyword>
<protein>
    <submittedName>
        <fullName evidence="11">T9SS type A sorting domain-containing protein</fullName>
    </submittedName>
</protein>
<dbReference type="Pfam" id="PF00801">
    <property type="entry name" value="PKD"/>
    <property type="match status" value="1"/>
</dbReference>
<evidence type="ECO:0000256" key="4">
    <source>
        <dbReference type="ARBA" id="ARBA00022729"/>
    </source>
</evidence>
<evidence type="ECO:0000256" key="1">
    <source>
        <dbReference type="ARBA" id="ARBA00008721"/>
    </source>
</evidence>
<dbReference type="InterPro" id="IPR022409">
    <property type="entry name" value="PKD/Chitinase_dom"/>
</dbReference>
<evidence type="ECO:0000313" key="12">
    <source>
        <dbReference type="Proteomes" id="UP000618931"/>
    </source>
</evidence>
<keyword evidence="3" id="KW-0479">Metal-binding</keyword>
<dbReference type="InterPro" id="IPR008754">
    <property type="entry name" value="Peptidase_M43"/>
</dbReference>
<organism evidence="11 12">
    <name type="scientific">Hymenobacter ruricola</name>
    <dbReference type="NCBI Taxonomy" id="2791023"/>
    <lineage>
        <taxon>Bacteria</taxon>
        <taxon>Pseudomonadati</taxon>
        <taxon>Bacteroidota</taxon>
        <taxon>Cytophagia</taxon>
        <taxon>Cytophagales</taxon>
        <taxon>Hymenobacteraceae</taxon>
        <taxon>Hymenobacter</taxon>
    </lineage>
</organism>
<comment type="caution">
    <text evidence="11">The sequence shown here is derived from an EMBL/GenBank/DDBJ whole genome shotgun (WGS) entry which is preliminary data.</text>
</comment>
<reference evidence="11 12" key="1">
    <citation type="submission" date="2020-11" db="EMBL/GenBank/DDBJ databases">
        <authorList>
            <person name="Kim M.K."/>
        </authorList>
    </citation>
    <scope>NUCLEOTIDE SEQUENCE [LARGE SCALE GENOMIC DNA]</scope>
    <source>
        <strain evidence="11 12">BT662</strain>
    </source>
</reference>
<dbReference type="CDD" id="cd00146">
    <property type="entry name" value="PKD"/>
    <property type="match status" value="1"/>
</dbReference>